<keyword evidence="1" id="KW-0472">Membrane</keyword>
<evidence type="ECO:0000313" key="2">
    <source>
        <dbReference type="EMBL" id="AIF83858.1"/>
    </source>
</evidence>
<name>A0A075MRR7_9ARCH</name>
<sequence>MEIEILNQIISSGYLTTGITLGVIVLFSWLLLPRFARQMRQRLTVKNDGINETLGAFAVIIRNGDILKKAKGRFTREGYLLADKRAWPMVDVRPYLLKDGWSTRPCFIVDAQKQVYYRFNNVDNEKQRQLAGFASDPELLKRFTDSTIVQKLTSAKADKTMMIMVFIMGMFAFFLIQQFLPKGG</sequence>
<proteinExistence type="predicted"/>
<dbReference type="STRING" id="1459636.NTE_01797"/>
<reference evidence="2 3" key="1">
    <citation type="journal article" date="2014" name="PLoS ONE">
        <title>Genome Sequence of Candidatus Nitrososphaera evergladensis from Group I.1b Enriched from Everglades Soil Reveals Novel Genomic Features of the Ammonia-Oxidizing Archaea.</title>
        <authorList>
            <person name="Zhalnina K.V."/>
            <person name="Dias R."/>
            <person name="Leonard M.T."/>
            <person name="Dorr de Quadros P."/>
            <person name="Camargo F.A."/>
            <person name="Drew J.C."/>
            <person name="Farmerie W.G."/>
            <person name="Daroub S.H."/>
            <person name="Triplett E.W."/>
        </authorList>
    </citation>
    <scope>NUCLEOTIDE SEQUENCE [LARGE SCALE GENOMIC DNA]</scope>
    <source>
        <strain evidence="2 3">SR1</strain>
    </source>
</reference>
<dbReference type="HOGENOM" id="CLU_1465031_0_0_2"/>
<gene>
    <name evidence="2" type="ORF">NTE_01797</name>
</gene>
<dbReference type="EMBL" id="CP007174">
    <property type="protein sequence ID" value="AIF83858.1"/>
    <property type="molecule type" value="Genomic_DNA"/>
</dbReference>
<keyword evidence="3" id="KW-1185">Reference proteome</keyword>
<feature type="transmembrane region" description="Helical" evidence="1">
    <location>
        <begin position="12"/>
        <end position="32"/>
    </location>
</feature>
<dbReference type="AlphaFoldDB" id="A0A075MRR7"/>
<feature type="transmembrane region" description="Helical" evidence="1">
    <location>
        <begin position="161"/>
        <end position="180"/>
    </location>
</feature>
<keyword evidence="1" id="KW-0812">Transmembrane</keyword>
<evidence type="ECO:0000256" key="1">
    <source>
        <dbReference type="SAM" id="Phobius"/>
    </source>
</evidence>
<organism evidence="2 3">
    <name type="scientific">Candidatus Nitrososphaera evergladensis SR1</name>
    <dbReference type="NCBI Taxonomy" id="1459636"/>
    <lineage>
        <taxon>Archaea</taxon>
        <taxon>Nitrososphaerota</taxon>
        <taxon>Nitrososphaeria</taxon>
        <taxon>Nitrososphaerales</taxon>
        <taxon>Nitrososphaeraceae</taxon>
        <taxon>Nitrososphaera</taxon>
    </lineage>
</organism>
<dbReference type="Proteomes" id="UP000028194">
    <property type="component" value="Chromosome"/>
</dbReference>
<evidence type="ECO:0000313" key="3">
    <source>
        <dbReference type="Proteomes" id="UP000028194"/>
    </source>
</evidence>
<dbReference type="KEGG" id="nev:NTE_01797"/>
<keyword evidence="1" id="KW-1133">Transmembrane helix</keyword>
<accession>A0A075MRR7</accession>
<protein>
    <submittedName>
        <fullName evidence="2">Uncharacterized protein</fullName>
    </submittedName>
</protein>